<dbReference type="InterPro" id="IPR017937">
    <property type="entry name" value="Thioredoxin_CS"/>
</dbReference>
<feature type="transmembrane region" description="Helical" evidence="2">
    <location>
        <begin position="6"/>
        <end position="25"/>
    </location>
</feature>
<sequence length="125" mass="14022">MEFLKIFLIGVAGTLILLLGLQLFARWRTKKLVGRDIPKKLGRDVVLYFYSPGCGACRKMEPVIEKLSKSTKVKRIDVSQREGLELAKQFGILGTPTTLVVKEGKVIKVFLGAQKEDKLFQEVKA</sequence>
<gene>
    <name evidence="4" type="ORF">BCF55_1577</name>
</gene>
<dbReference type="RefSeq" id="WP_121012424.1">
    <property type="nucleotide sequence ID" value="NZ_RCCJ01000001.1"/>
</dbReference>
<keyword evidence="2" id="KW-0812">Transmembrane</keyword>
<protein>
    <submittedName>
        <fullName evidence="4">Thioredoxin 1</fullName>
    </submittedName>
</protein>
<dbReference type="Proteomes" id="UP000267841">
    <property type="component" value="Unassembled WGS sequence"/>
</dbReference>
<dbReference type="InterPro" id="IPR036249">
    <property type="entry name" value="Thioredoxin-like_sf"/>
</dbReference>
<evidence type="ECO:0000259" key="3">
    <source>
        <dbReference type="PROSITE" id="PS51352"/>
    </source>
</evidence>
<evidence type="ECO:0000256" key="1">
    <source>
        <dbReference type="ARBA" id="ARBA00023284"/>
    </source>
</evidence>
<dbReference type="InterPro" id="IPR013766">
    <property type="entry name" value="Thioredoxin_domain"/>
</dbReference>
<name>A0A497XQV3_9AQUI</name>
<dbReference type="SUPFAM" id="SSF52833">
    <property type="entry name" value="Thioredoxin-like"/>
    <property type="match status" value="1"/>
</dbReference>
<dbReference type="OrthoDB" id="14244at2"/>
<keyword evidence="1" id="KW-0676">Redox-active center</keyword>
<organism evidence="4 5">
    <name type="scientific">Hydrogenivirga caldilitoris</name>
    <dbReference type="NCBI Taxonomy" id="246264"/>
    <lineage>
        <taxon>Bacteria</taxon>
        <taxon>Pseudomonadati</taxon>
        <taxon>Aquificota</taxon>
        <taxon>Aquificia</taxon>
        <taxon>Aquificales</taxon>
        <taxon>Aquificaceae</taxon>
        <taxon>Hydrogenivirga</taxon>
    </lineage>
</organism>
<dbReference type="AlphaFoldDB" id="A0A497XQV3"/>
<evidence type="ECO:0000256" key="2">
    <source>
        <dbReference type="SAM" id="Phobius"/>
    </source>
</evidence>
<dbReference type="PROSITE" id="PS51352">
    <property type="entry name" value="THIOREDOXIN_2"/>
    <property type="match status" value="1"/>
</dbReference>
<comment type="caution">
    <text evidence="4">The sequence shown here is derived from an EMBL/GenBank/DDBJ whole genome shotgun (WGS) entry which is preliminary data.</text>
</comment>
<dbReference type="Pfam" id="PF00085">
    <property type="entry name" value="Thioredoxin"/>
    <property type="match status" value="1"/>
</dbReference>
<dbReference type="PROSITE" id="PS00194">
    <property type="entry name" value="THIOREDOXIN_1"/>
    <property type="match status" value="1"/>
</dbReference>
<evidence type="ECO:0000313" key="4">
    <source>
        <dbReference type="EMBL" id="RLJ71278.1"/>
    </source>
</evidence>
<accession>A0A497XQV3</accession>
<dbReference type="CDD" id="cd02947">
    <property type="entry name" value="TRX_family"/>
    <property type="match status" value="1"/>
</dbReference>
<dbReference type="Gene3D" id="3.40.30.10">
    <property type="entry name" value="Glutaredoxin"/>
    <property type="match status" value="1"/>
</dbReference>
<dbReference type="PANTHER" id="PTHR43601">
    <property type="entry name" value="THIOREDOXIN, MITOCHONDRIAL"/>
    <property type="match status" value="1"/>
</dbReference>
<proteinExistence type="predicted"/>
<keyword evidence="2" id="KW-1133">Transmembrane helix</keyword>
<dbReference type="PANTHER" id="PTHR43601:SF3">
    <property type="entry name" value="THIOREDOXIN, MITOCHONDRIAL"/>
    <property type="match status" value="1"/>
</dbReference>
<dbReference type="GO" id="GO:0045454">
    <property type="term" value="P:cell redox homeostasis"/>
    <property type="evidence" value="ECO:0007669"/>
    <property type="project" value="TreeGrafter"/>
</dbReference>
<feature type="domain" description="Thioredoxin" evidence="3">
    <location>
        <begin position="17"/>
        <end position="125"/>
    </location>
</feature>
<dbReference type="EMBL" id="RCCJ01000001">
    <property type="protein sequence ID" value="RLJ71278.1"/>
    <property type="molecule type" value="Genomic_DNA"/>
</dbReference>
<reference evidence="4 5" key="1">
    <citation type="submission" date="2018-10" db="EMBL/GenBank/DDBJ databases">
        <title>Genomic Encyclopedia of Archaeal and Bacterial Type Strains, Phase II (KMG-II): from individual species to whole genera.</title>
        <authorList>
            <person name="Goeker M."/>
        </authorList>
    </citation>
    <scope>NUCLEOTIDE SEQUENCE [LARGE SCALE GENOMIC DNA]</scope>
    <source>
        <strain evidence="4 5">DSM 16510</strain>
    </source>
</reference>
<keyword evidence="2" id="KW-0472">Membrane</keyword>
<evidence type="ECO:0000313" key="5">
    <source>
        <dbReference type="Proteomes" id="UP000267841"/>
    </source>
</evidence>
<keyword evidence="5" id="KW-1185">Reference proteome</keyword>